<reference evidence="2" key="1">
    <citation type="submission" date="2019-08" db="EMBL/GenBank/DDBJ databases">
        <title>The genome of the North American firefly Photinus pyralis.</title>
        <authorList>
            <consortium name="Photinus pyralis genome working group"/>
            <person name="Fallon T.R."/>
            <person name="Sander Lower S.E."/>
            <person name="Weng J.-K."/>
        </authorList>
    </citation>
    <scope>NUCLEOTIDE SEQUENCE</scope>
    <source>
        <strain evidence="2">TRF0915ILg1</strain>
        <tissue evidence="2">Whole body</tissue>
    </source>
</reference>
<gene>
    <name evidence="2" type="ORF">ILUMI_01645</name>
</gene>
<name>A0A8K0DJ96_IGNLU</name>
<dbReference type="Proteomes" id="UP000801492">
    <property type="component" value="Unassembled WGS sequence"/>
</dbReference>
<dbReference type="OrthoDB" id="7555301at2759"/>
<sequence length="352" mass="40667">MFILTLEPNLEDIDHKKYTCQESDSESENFVVDSASGSEDDLIETASKADDEQLCSDSQDKVQVKEMENYSNQIVKYLAEDKYKENGLGRSRLGYFINRTKEYGIDNVVFKAKFRHTQVILDNLENVSEGFLLNYSNMLYRLTPKSTTKLVYEFAKENYLRMPSSWNENIEAGKDWFTVLMKRHAELSIQTPGGTSLARTTLFNRNSCGVFFYNLQGVMERFHFCTHYIHNLDKTWVTIVHRVQKVARRNWLSNFSEARRARYQITTATTKARRKIILPLPPSSSSDEEAENFCQDSGDSLSTLTEDSSKESDEDEKNTSGMEEGKFVLIKFFPEKKKYFITNKLNNVATSK</sequence>
<evidence type="ECO:0000256" key="1">
    <source>
        <dbReference type="SAM" id="MobiDB-lite"/>
    </source>
</evidence>
<feature type="region of interest" description="Disordered" evidence="1">
    <location>
        <begin position="278"/>
        <end position="321"/>
    </location>
</feature>
<evidence type="ECO:0000313" key="2">
    <source>
        <dbReference type="EMBL" id="KAF2904532.1"/>
    </source>
</evidence>
<comment type="caution">
    <text evidence="2">The sequence shown here is derived from an EMBL/GenBank/DDBJ whole genome shotgun (WGS) entry which is preliminary data.</text>
</comment>
<accession>A0A8K0DJ96</accession>
<dbReference type="AlphaFoldDB" id="A0A8K0DJ96"/>
<organism evidence="2 3">
    <name type="scientific">Ignelater luminosus</name>
    <name type="common">Cucubano</name>
    <name type="synonym">Pyrophorus luminosus</name>
    <dbReference type="NCBI Taxonomy" id="2038154"/>
    <lineage>
        <taxon>Eukaryota</taxon>
        <taxon>Metazoa</taxon>
        <taxon>Ecdysozoa</taxon>
        <taxon>Arthropoda</taxon>
        <taxon>Hexapoda</taxon>
        <taxon>Insecta</taxon>
        <taxon>Pterygota</taxon>
        <taxon>Neoptera</taxon>
        <taxon>Endopterygota</taxon>
        <taxon>Coleoptera</taxon>
        <taxon>Polyphaga</taxon>
        <taxon>Elateriformia</taxon>
        <taxon>Elateroidea</taxon>
        <taxon>Elateridae</taxon>
        <taxon>Agrypninae</taxon>
        <taxon>Pyrophorini</taxon>
        <taxon>Ignelater</taxon>
    </lineage>
</organism>
<evidence type="ECO:0000313" key="3">
    <source>
        <dbReference type="Proteomes" id="UP000801492"/>
    </source>
</evidence>
<protein>
    <submittedName>
        <fullName evidence="2">Uncharacterized protein</fullName>
    </submittedName>
</protein>
<proteinExistence type="predicted"/>
<keyword evidence="3" id="KW-1185">Reference proteome</keyword>
<dbReference type="EMBL" id="VTPC01000747">
    <property type="protein sequence ID" value="KAF2904532.1"/>
    <property type="molecule type" value="Genomic_DNA"/>
</dbReference>